<evidence type="ECO:0000313" key="1">
    <source>
        <dbReference type="EMBL" id="MCY1074177.1"/>
    </source>
</evidence>
<comment type="caution">
    <text evidence="1">The sequence shown here is derived from an EMBL/GenBank/DDBJ whole genome shotgun (WGS) entry which is preliminary data.</text>
</comment>
<dbReference type="EMBL" id="JAPNKA010000001">
    <property type="protein sequence ID" value="MCY1074177.1"/>
    <property type="molecule type" value="Genomic_DNA"/>
</dbReference>
<sequence length="76" mass="8589">MSMDLYVRDLCTLLKEKAMEAKAESRSATETQREFALGRLMAFHEVISLMQQQAQAFGIALEALGLEDIEPERDLV</sequence>
<gene>
    <name evidence="1" type="ORF">OV287_06735</name>
</gene>
<evidence type="ECO:0000313" key="2">
    <source>
        <dbReference type="Proteomes" id="UP001207654"/>
    </source>
</evidence>
<organism evidence="1 2">
    <name type="scientific">Archangium lansingense</name>
    <dbReference type="NCBI Taxonomy" id="2995310"/>
    <lineage>
        <taxon>Bacteria</taxon>
        <taxon>Pseudomonadati</taxon>
        <taxon>Myxococcota</taxon>
        <taxon>Myxococcia</taxon>
        <taxon>Myxococcales</taxon>
        <taxon>Cystobacterineae</taxon>
        <taxon>Archangiaceae</taxon>
        <taxon>Archangium</taxon>
    </lineage>
</organism>
<dbReference type="Proteomes" id="UP001207654">
    <property type="component" value="Unassembled WGS sequence"/>
</dbReference>
<dbReference type="RefSeq" id="WP_267533155.1">
    <property type="nucleotide sequence ID" value="NZ_JAPNKA010000001.1"/>
</dbReference>
<proteinExistence type="predicted"/>
<keyword evidence="2" id="KW-1185">Reference proteome</keyword>
<reference evidence="1 2" key="1">
    <citation type="submission" date="2022-11" db="EMBL/GenBank/DDBJ databases">
        <title>Minimal conservation of predation-associated metabolite biosynthetic gene clusters underscores biosynthetic potential of Myxococcota including descriptions for ten novel species: Archangium lansinium sp. nov., Myxococcus landrumus sp. nov., Nannocystis bai.</title>
        <authorList>
            <person name="Ahearne A."/>
            <person name="Stevens C."/>
            <person name="Phillips K."/>
        </authorList>
    </citation>
    <scope>NUCLEOTIDE SEQUENCE [LARGE SCALE GENOMIC DNA]</scope>
    <source>
        <strain evidence="1 2">MIWBW</strain>
    </source>
</reference>
<name>A0ABT3ZXP9_9BACT</name>
<protein>
    <submittedName>
        <fullName evidence="1">Uncharacterized protein</fullName>
    </submittedName>
</protein>
<accession>A0ABT3ZXP9</accession>